<dbReference type="Proteomes" id="UP000688137">
    <property type="component" value="Unassembled WGS sequence"/>
</dbReference>
<dbReference type="InterPro" id="IPR011419">
    <property type="entry name" value="ATP12_ATP_synth-F1-assembly"/>
</dbReference>
<dbReference type="GO" id="GO:0005739">
    <property type="term" value="C:mitochondrion"/>
    <property type="evidence" value="ECO:0007669"/>
    <property type="project" value="TreeGrafter"/>
</dbReference>
<proteinExistence type="predicted"/>
<sequence>MRSFVKQFMFTELVSLSSQNSIKRCYKEASVEMAINPTNPFHQWIIKLDGKSIKTQKRNILAVPSPQLATYIASEFNNQNQNMSLLSMQLFLLASHAVDLDFNASSREIMEMNFINNLQNDVILRRHQNKEKQLQIESQSFEPLLVQLNRKFNIEISSKDNINQEFFNQQSKIKLESFIREMNNWQLVSLNSKIEILESCFLGLNLQLGSIDIKKALALRNSLIEYDNLKKKSLEKQYYENNLKLNLEAAQLFSQSITTQSIMY</sequence>
<name>A0A8S1K3A2_PARPR</name>
<gene>
    <name evidence="1" type="ORF">PPRIM_AZ9-3.1.T0080367</name>
</gene>
<keyword evidence="2" id="KW-1185">Reference proteome</keyword>
<dbReference type="AlphaFoldDB" id="A0A8S1K3A2"/>
<comment type="caution">
    <text evidence="1">The sequence shown here is derived from an EMBL/GenBank/DDBJ whole genome shotgun (WGS) entry which is preliminary data.</text>
</comment>
<dbReference type="PANTHER" id="PTHR21013:SF10">
    <property type="entry name" value="ATP SYNTHASE MITOCHONDRIAL F1 COMPLEX ASSEMBLY FACTOR 2"/>
    <property type="match status" value="1"/>
</dbReference>
<evidence type="ECO:0000313" key="2">
    <source>
        <dbReference type="Proteomes" id="UP000688137"/>
    </source>
</evidence>
<organism evidence="1 2">
    <name type="scientific">Paramecium primaurelia</name>
    <dbReference type="NCBI Taxonomy" id="5886"/>
    <lineage>
        <taxon>Eukaryota</taxon>
        <taxon>Sar</taxon>
        <taxon>Alveolata</taxon>
        <taxon>Ciliophora</taxon>
        <taxon>Intramacronucleata</taxon>
        <taxon>Oligohymenophorea</taxon>
        <taxon>Peniculida</taxon>
        <taxon>Parameciidae</taxon>
        <taxon>Paramecium</taxon>
    </lineage>
</organism>
<protein>
    <submittedName>
        <fullName evidence="1">Uncharacterized protein</fullName>
    </submittedName>
</protein>
<dbReference type="OMA" id="YIASEFN"/>
<dbReference type="Pfam" id="PF07542">
    <property type="entry name" value="ATP12"/>
    <property type="match status" value="1"/>
</dbReference>
<dbReference type="PANTHER" id="PTHR21013">
    <property type="entry name" value="ATP SYNTHASE MITOCHONDRIAL F1 COMPLEX ASSEMBLY FACTOR 2/ATP12 PROTEIN, MITOCHONDRIAL PRECURSOR"/>
    <property type="match status" value="1"/>
</dbReference>
<reference evidence="1" key="1">
    <citation type="submission" date="2021-01" db="EMBL/GenBank/DDBJ databases">
        <authorList>
            <consortium name="Genoscope - CEA"/>
            <person name="William W."/>
        </authorList>
    </citation>
    <scope>NUCLEOTIDE SEQUENCE</scope>
</reference>
<dbReference type="EMBL" id="CAJJDM010000004">
    <property type="protein sequence ID" value="CAD8044798.1"/>
    <property type="molecule type" value="Genomic_DNA"/>
</dbReference>
<accession>A0A8S1K3A2</accession>
<evidence type="ECO:0000313" key="1">
    <source>
        <dbReference type="EMBL" id="CAD8044798.1"/>
    </source>
</evidence>
<dbReference type="GO" id="GO:0033615">
    <property type="term" value="P:mitochondrial proton-transporting ATP synthase complex assembly"/>
    <property type="evidence" value="ECO:0007669"/>
    <property type="project" value="TreeGrafter"/>
</dbReference>